<evidence type="ECO:0000256" key="1">
    <source>
        <dbReference type="SAM" id="Phobius"/>
    </source>
</evidence>
<reference evidence="4 5" key="1">
    <citation type="submission" date="2011-12" db="EMBL/GenBank/DDBJ databases">
        <title>The complete genome of Niastella koreensis GR20-10.</title>
        <authorList>
            <consortium name="US DOE Joint Genome Institute (JGI-PGF)"/>
            <person name="Lucas S."/>
            <person name="Han J."/>
            <person name="Lapidus A."/>
            <person name="Bruce D."/>
            <person name="Goodwin L."/>
            <person name="Pitluck S."/>
            <person name="Peters L."/>
            <person name="Kyrpides N."/>
            <person name="Mavromatis K."/>
            <person name="Ivanova N."/>
            <person name="Mikhailova N."/>
            <person name="Davenport K."/>
            <person name="Saunders E."/>
            <person name="Detter J.C."/>
            <person name="Tapia R."/>
            <person name="Han C."/>
            <person name="Land M."/>
            <person name="Hauser L."/>
            <person name="Markowitz V."/>
            <person name="Cheng J.-F."/>
            <person name="Hugenholtz P."/>
            <person name="Woyke T."/>
            <person name="Wu D."/>
            <person name="Tindall B."/>
            <person name="Pomrenke H."/>
            <person name="Brambilla E."/>
            <person name="Klenk H.-P."/>
            <person name="Eisen J.A."/>
        </authorList>
    </citation>
    <scope>NUCLEOTIDE SEQUENCE [LARGE SCALE GENOMIC DNA]</scope>
    <source>
        <strain evidence="5">DSM 17620 / KACC 11465 / NBRC 106392 / GR20-10</strain>
    </source>
</reference>
<feature type="domain" description="Lnb N-terminal periplasmic" evidence="2">
    <location>
        <begin position="53"/>
        <end position="194"/>
    </location>
</feature>
<dbReference type="STRING" id="700598.Niako_5093"/>
<evidence type="ECO:0000259" key="2">
    <source>
        <dbReference type="Pfam" id="PF13387"/>
    </source>
</evidence>
<dbReference type="KEGG" id="nko:Niako_5093"/>
<proteinExistence type="predicted"/>
<feature type="transmembrane region" description="Helical" evidence="1">
    <location>
        <begin position="374"/>
        <end position="392"/>
    </location>
</feature>
<organism evidence="4 5">
    <name type="scientific">Niastella koreensis (strain DSM 17620 / KACC 11465 / NBRC 106392 / GR20-10)</name>
    <dbReference type="NCBI Taxonomy" id="700598"/>
    <lineage>
        <taxon>Bacteria</taxon>
        <taxon>Pseudomonadati</taxon>
        <taxon>Bacteroidota</taxon>
        <taxon>Chitinophagia</taxon>
        <taxon>Chitinophagales</taxon>
        <taxon>Chitinophagaceae</taxon>
        <taxon>Niastella</taxon>
    </lineage>
</organism>
<dbReference type="PATRIC" id="fig|700598.3.peg.5206"/>
<name>G8T9Y8_NIAKG</name>
<keyword evidence="1" id="KW-1133">Transmembrane helix</keyword>
<protein>
    <submittedName>
        <fullName evidence="4">Uncharacterized protein</fullName>
    </submittedName>
</protein>
<dbReference type="EMBL" id="CP003178">
    <property type="protein sequence ID" value="AEW01332.1"/>
    <property type="molecule type" value="Genomic_DNA"/>
</dbReference>
<accession>G8T9Y8</accession>
<dbReference type="Proteomes" id="UP000005438">
    <property type="component" value="Chromosome"/>
</dbReference>
<evidence type="ECO:0000313" key="5">
    <source>
        <dbReference type="Proteomes" id="UP000005438"/>
    </source>
</evidence>
<dbReference type="AlphaFoldDB" id="G8T9Y8"/>
<gene>
    <name evidence="4" type="ordered locus">Niako_5093</name>
</gene>
<feature type="transmembrane region" description="Helical" evidence="1">
    <location>
        <begin position="316"/>
        <end position="338"/>
    </location>
</feature>
<evidence type="ECO:0000259" key="3">
    <source>
        <dbReference type="Pfam" id="PF25221"/>
    </source>
</evidence>
<sequence>MFQGRQVVLDLIMSLELKTCNLKLVTCNFFKLSLMKFRRLLLFVLPLFCLNARAQSDTSHLRVSLLTCSPGVELYSIFGHTALRVTDSVRGIDMVYNYGTFDDRDPNFYAKFTRGIMRYALSNYSYQEFLQEYQAESRGVIEQELQLTGEQKQKMYAALQQNALEENRYYNYYFHTDNCTTRARDVIEQKTGASVVFKNILPEKRPTYRNLIHTYLDKSKQSWSKFGIDLCLGSNFDARVTNDQSMFLPDYLMKALDNATADGHPLVAGTQTVVSAPPVPPAENLVTPMLLFVILFIITTLLSFSNNKWAQRFLNVFDSLFFLCIGVFGLLTVTLWIIRVDTVCRNNFNVLWALPTHFFVAFVVYLKRKWLQQYFRIVFMLTALFTLCWFFIPQQINLAVLPLLSIILVRSYFRGNLPAGNRVTTNIPNNFHNAKAINIEL</sequence>
<dbReference type="HOGENOM" id="CLU_052983_1_0_10"/>
<dbReference type="eggNOG" id="ENOG502Z87C">
    <property type="taxonomic scope" value="Bacteria"/>
</dbReference>
<dbReference type="InterPro" id="IPR025178">
    <property type="entry name" value="Lnb_N"/>
</dbReference>
<feature type="transmembrane region" description="Helical" evidence="1">
    <location>
        <begin position="398"/>
        <end position="413"/>
    </location>
</feature>
<evidence type="ECO:0000313" key="4">
    <source>
        <dbReference type="EMBL" id="AEW01332.1"/>
    </source>
</evidence>
<dbReference type="Pfam" id="PF25221">
    <property type="entry name" value="5TMH_Lnb"/>
    <property type="match status" value="1"/>
</dbReference>
<dbReference type="Pfam" id="PF13387">
    <property type="entry name" value="Lnb_N"/>
    <property type="match status" value="1"/>
</dbReference>
<feature type="transmembrane region" description="Helical" evidence="1">
    <location>
        <begin position="350"/>
        <end position="367"/>
    </location>
</feature>
<dbReference type="InterPro" id="IPR057436">
    <property type="entry name" value="5TMH_Lnb"/>
</dbReference>
<feature type="transmembrane region" description="Helical" evidence="1">
    <location>
        <begin position="285"/>
        <end position="304"/>
    </location>
</feature>
<feature type="domain" description="Lnb-like transmembrane" evidence="3">
    <location>
        <begin position="283"/>
        <end position="413"/>
    </location>
</feature>
<keyword evidence="1" id="KW-0472">Membrane</keyword>
<keyword evidence="1" id="KW-0812">Transmembrane</keyword>